<dbReference type="Gene3D" id="2.130.10.10">
    <property type="entry name" value="YVTN repeat-like/Quinoprotein amine dehydrogenase"/>
    <property type="match status" value="1"/>
</dbReference>
<evidence type="ECO:0000313" key="6">
    <source>
        <dbReference type="Proteomes" id="UP001652741"/>
    </source>
</evidence>
<dbReference type="Pfam" id="PF07064">
    <property type="entry name" value="RIC1"/>
    <property type="match status" value="1"/>
</dbReference>
<feature type="compositionally biased region" description="Polar residues" evidence="4">
    <location>
        <begin position="1379"/>
        <end position="1388"/>
    </location>
</feature>
<keyword evidence="2" id="KW-0472">Membrane</keyword>
<feature type="compositionally biased region" description="Low complexity" evidence="4">
    <location>
        <begin position="1402"/>
        <end position="1423"/>
    </location>
</feature>
<dbReference type="KEGG" id="sasa:106561454"/>
<dbReference type="InterPro" id="IPR036322">
    <property type="entry name" value="WD40_repeat_dom_sf"/>
</dbReference>
<protein>
    <recommendedName>
        <fullName evidence="3">Protein RIC1 homolog</fullName>
    </recommendedName>
</protein>
<comment type="subcellular location">
    <subcellularLocation>
        <location evidence="1">Membrane</location>
    </subcellularLocation>
</comment>
<dbReference type="GeneID" id="106561454"/>
<dbReference type="GO" id="GO:0034066">
    <property type="term" value="C:Ric1-Rgp1 guanyl-nucleotide exchange factor complex"/>
    <property type="evidence" value="ECO:0007669"/>
    <property type="project" value="InterPro"/>
</dbReference>
<dbReference type="InterPro" id="IPR040096">
    <property type="entry name" value="Ric1"/>
</dbReference>
<dbReference type="SUPFAM" id="SSF50978">
    <property type="entry name" value="WD40 repeat-like"/>
    <property type="match status" value="1"/>
</dbReference>
<feature type="region of interest" description="Disordered" evidence="4">
    <location>
        <begin position="1375"/>
        <end position="1444"/>
    </location>
</feature>
<feature type="region of interest" description="Disordered" evidence="4">
    <location>
        <begin position="437"/>
        <end position="479"/>
    </location>
</feature>
<proteinExistence type="predicted"/>
<dbReference type="PANTHER" id="PTHR22746:SF10">
    <property type="entry name" value="GUANINE NUCLEOTIDE EXCHANGE FACTOR SUBUNIT RIC1"/>
    <property type="match status" value="1"/>
</dbReference>
<feature type="compositionally biased region" description="Polar residues" evidence="4">
    <location>
        <begin position="1201"/>
        <end position="1214"/>
    </location>
</feature>
<gene>
    <name evidence="7" type="primary">LOC106561454</name>
</gene>
<dbReference type="PaxDb" id="8030-ENSSSAP00000011338"/>
<dbReference type="PANTHER" id="PTHR22746">
    <property type="entry name" value="RAB6A-GEF COMPLEX PARTNER PROTEIN 1"/>
    <property type="match status" value="1"/>
</dbReference>
<organism evidence="6 7">
    <name type="scientific">Salmo salar</name>
    <name type="common">Atlantic salmon</name>
    <dbReference type="NCBI Taxonomy" id="8030"/>
    <lineage>
        <taxon>Eukaryota</taxon>
        <taxon>Metazoa</taxon>
        <taxon>Chordata</taxon>
        <taxon>Craniata</taxon>
        <taxon>Vertebrata</taxon>
        <taxon>Euteleostomi</taxon>
        <taxon>Actinopterygii</taxon>
        <taxon>Neopterygii</taxon>
        <taxon>Teleostei</taxon>
        <taxon>Protacanthopterygii</taxon>
        <taxon>Salmoniformes</taxon>
        <taxon>Salmonidae</taxon>
        <taxon>Salmoninae</taxon>
        <taxon>Salmo</taxon>
    </lineage>
</organism>
<dbReference type="Proteomes" id="UP001652741">
    <property type="component" value="Chromosome ssa01"/>
</dbReference>
<feature type="region of interest" description="Disordered" evidence="4">
    <location>
        <begin position="1166"/>
        <end position="1214"/>
    </location>
</feature>
<dbReference type="GO" id="GO:0000139">
    <property type="term" value="C:Golgi membrane"/>
    <property type="evidence" value="ECO:0007669"/>
    <property type="project" value="TreeGrafter"/>
</dbReference>
<feature type="compositionally biased region" description="Acidic residues" evidence="4">
    <location>
        <begin position="1424"/>
        <end position="1438"/>
    </location>
</feature>
<sequence length="1444" mass="160572">MYFLTGWPRRLLCPLKSEEEPFHIQPNSQRFYFAVLSETQLSIWFSRPSVLIVSYVESVKAAAQFGFYQQAEWKPDDSMIAVAAANGYILMFDVVGGGEDKYLYEPVYPKGSPRVKVTPGYKEEQCAPALSLEMKRPIDLEAPITSIKSLQEDLLVSTADGYLHILHWDGVSNGRKAISLCTVPFSLDLQSARGGPSLDLEGLYVRDMEYCVTLDGFAVVLDDGRLGFISPVASRFTAEQLQGVWAADVTDGTCVAVNNKYRLMAFGCASGSVLVYMIDTTTGSMQLSHKLELTPKHFPDVWNKTGAVTLIRWSPDYSVAMVTWECGGLSLWSVFGAHLICTLGEDFAYRSDGTKKDPIKISSMCWGAEGYHLWVITSKEEAELVENMEEAPPPTQTKQAGVLQFHFIKSALTVNPCTSNQEQVLLHGEDRLYLTCGDPTQVPSSSSDGPHTPHPHNLAHGLEGSPLHHRSAPSPNSISQGLSTLLGHKHWHVVQIHSTYLESNWPIRFAAIDTAGQCIAVAGRRGFAHYAMSSRKWKLFGNITQEQNMTVTGGLAWWNDFVVVACYNFIDQQEELRLYLRSSNLDNAFASVAKLHSDTLLLNVFRDLIVLFRADCSICLYSIERRHDGPNPSACVELLQEVSMSRYIPHPALVVSVTLTSVRTETGIALKAPQQACMAESIMLNLAGQLIMLQRDRSGPQVREKEDQKKLLPFCPPVVLAQCVENVWTTCRSNKKKRHLLEALWLSCGEAGMKVWLPLFPRDHRKPHSFLSRRIMLPFHINIYPLAVLFEDALVLGASNETVLYDGLQGPREGREPLEVMFPYCTVERTSQIYLHHILRQLLVRNLGEQALLLAQSCAALPYFPHVMELMVHVVLEEEATSREPIPDPLLPTVAKFITEFPLFLQTIVHCARKTEYALWNYLFAAVGNPKDLFEECLMAQDLDTAASYLIILQNMEVPAVSRQHATLLFNTALEQGKWDLCRHMIRFLKAIGSGEMETPPPTPTTQEPSSTGGFEFFRNRSISLSQSADSIPAGKFNLQKTFSMPSGPSTKGSERWSKDSDCAENMYIDMMLWRHARHLLEQVRLKDLGCFSAQLGFELIGWLCRERTRVARVDDFVMALKCLHKDFLWPFPVIPACSISSPFKNGHRKTVLSQRLLKSQSADSLLNSDMDTAPPQASARNSNHTWLDGLGALGPEPKEMNTTSSHGGPQTQEAFLSPLTNKTEECSIGSATDLTETSSMVDGDWTMVDENFSTLSLTQSELEHISMELANKGPHKSQVQLRYLLHVFMEAGCLEWCVVIGLILREATVIKQVVNFLDSPEVPPETVQSIRSGLLGVDAWASTDCLGYKPFLNLIRPQLQKLIETAVEQVQPEAFQPGASNPNSKLTEPQPGCPRAEDSRGPAPLGLALPLEPSGGLVTEDGGAPEEQEEQAADEGAYDCTLS</sequence>
<name>A0A1S3KQL1_SALSA</name>
<dbReference type="InterPro" id="IPR015943">
    <property type="entry name" value="WD40/YVTN_repeat-like_dom_sf"/>
</dbReference>
<dbReference type="GO" id="GO:0006886">
    <property type="term" value="P:intracellular protein transport"/>
    <property type="evidence" value="ECO:0007669"/>
    <property type="project" value="InterPro"/>
</dbReference>
<evidence type="ECO:0000256" key="1">
    <source>
        <dbReference type="ARBA" id="ARBA00004370"/>
    </source>
</evidence>
<evidence type="ECO:0000256" key="4">
    <source>
        <dbReference type="SAM" id="MobiDB-lite"/>
    </source>
</evidence>
<dbReference type="RefSeq" id="XP_013980907.2">
    <property type="nucleotide sequence ID" value="XM_014125432.2"/>
</dbReference>
<evidence type="ECO:0000313" key="7">
    <source>
        <dbReference type="RefSeq" id="XP_013980907.2"/>
    </source>
</evidence>
<feature type="domain" description="RIC1 C-terminal alpha solenoid region" evidence="5">
    <location>
        <begin position="836"/>
        <end position="994"/>
    </location>
</feature>
<evidence type="ECO:0000256" key="3">
    <source>
        <dbReference type="ARBA" id="ARBA00029879"/>
    </source>
</evidence>
<dbReference type="GO" id="GO:0005829">
    <property type="term" value="C:cytosol"/>
    <property type="evidence" value="ECO:0007669"/>
    <property type="project" value="TreeGrafter"/>
</dbReference>
<accession>A0A1S3KQL1</accession>
<keyword evidence="6" id="KW-1185">Reference proteome</keyword>
<evidence type="ECO:0000259" key="5">
    <source>
        <dbReference type="Pfam" id="PF07064"/>
    </source>
</evidence>
<evidence type="ECO:0000256" key="2">
    <source>
        <dbReference type="ARBA" id="ARBA00023136"/>
    </source>
</evidence>
<dbReference type="InterPro" id="IPR009771">
    <property type="entry name" value="RIC1_C"/>
</dbReference>
<dbReference type="GO" id="GO:0042147">
    <property type="term" value="P:retrograde transport, endosome to Golgi"/>
    <property type="evidence" value="ECO:0007669"/>
    <property type="project" value="TreeGrafter"/>
</dbReference>
<dbReference type="STRING" id="8030.ENSSSAP00000011338"/>
<dbReference type="Pfam" id="PF25440">
    <property type="entry name" value="Beta-prop_RIC1_2nd"/>
    <property type="match status" value="1"/>
</dbReference>
<reference evidence="7" key="1">
    <citation type="submission" date="2025-08" db="UniProtKB">
        <authorList>
            <consortium name="RefSeq"/>
        </authorList>
    </citation>
    <scope>IDENTIFICATION</scope>
</reference>